<comment type="pathway">
    <text evidence="3">Phospholipid metabolism; CDP-diacylglycerol biosynthesis; CDP-diacylglycerol from sn-glycerol 3-phosphate: step 3/3.</text>
</comment>
<dbReference type="GO" id="GO:0004605">
    <property type="term" value="F:phosphatidate cytidylyltransferase activity"/>
    <property type="evidence" value="ECO:0007669"/>
    <property type="project" value="UniProtKB-EC"/>
</dbReference>
<dbReference type="GO" id="GO:0032049">
    <property type="term" value="P:cardiolipin biosynthetic process"/>
    <property type="evidence" value="ECO:0007669"/>
    <property type="project" value="InterPro"/>
</dbReference>
<evidence type="ECO:0000256" key="4">
    <source>
        <dbReference type="ARBA" id="ARBA00005189"/>
    </source>
</evidence>
<keyword evidence="16" id="KW-0594">Phospholipid biosynthesis</keyword>
<keyword evidence="8" id="KW-0444">Lipid biosynthesis</keyword>
<evidence type="ECO:0000256" key="10">
    <source>
        <dbReference type="ARBA" id="ARBA00022695"/>
    </source>
</evidence>
<evidence type="ECO:0000256" key="15">
    <source>
        <dbReference type="ARBA" id="ARBA00023136"/>
    </source>
</evidence>
<keyword evidence="17" id="KW-1208">Phospholipid metabolism</keyword>
<dbReference type="GO" id="GO:0005743">
    <property type="term" value="C:mitochondrial inner membrane"/>
    <property type="evidence" value="ECO:0007669"/>
    <property type="project" value="UniProtKB-SubCell"/>
</dbReference>
<evidence type="ECO:0000256" key="2">
    <source>
        <dbReference type="ARBA" id="ARBA00004443"/>
    </source>
</evidence>
<dbReference type="GO" id="GO:0016024">
    <property type="term" value="P:CDP-diacylglycerol biosynthetic process"/>
    <property type="evidence" value="ECO:0007669"/>
    <property type="project" value="UniProtKB-UniPathway"/>
</dbReference>
<keyword evidence="20" id="KW-1185">Reference proteome</keyword>
<evidence type="ECO:0000256" key="6">
    <source>
        <dbReference type="ARBA" id="ARBA00012487"/>
    </source>
</evidence>
<dbReference type="Pfam" id="PF09139">
    <property type="entry name" value="Tam41_Mmp37"/>
    <property type="match status" value="1"/>
</dbReference>
<keyword evidence="9" id="KW-0808">Transferase</keyword>
<comment type="subcellular location">
    <subcellularLocation>
        <location evidence="2">Mitochondrion inner membrane</location>
        <topology evidence="2">Peripheral membrane protein</topology>
        <orientation evidence="2">Matrix side</orientation>
    </subcellularLocation>
</comment>
<evidence type="ECO:0000256" key="17">
    <source>
        <dbReference type="ARBA" id="ARBA00023264"/>
    </source>
</evidence>
<evidence type="ECO:0000256" key="14">
    <source>
        <dbReference type="ARBA" id="ARBA00023128"/>
    </source>
</evidence>
<dbReference type="RefSeq" id="XP_013244418.1">
    <property type="nucleotide sequence ID" value="XM_013388964.1"/>
</dbReference>
<dbReference type="OMA" id="HAENMHR"/>
<keyword evidence="14" id="KW-0496">Mitochondrion</keyword>
<evidence type="ECO:0000256" key="13">
    <source>
        <dbReference type="ARBA" id="ARBA00023098"/>
    </source>
</evidence>
<dbReference type="AlphaFoldDB" id="A0A066WFR6"/>
<dbReference type="HOGENOM" id="CLU_030279_1_1_1"/>
<dbReference type="GeneID" id="25262105"/>
<keyword evidence="15" id="KW-0472">Membrane</keyword>
<keyword evidence="12" id="KW-0460">Magnesium</keyword>
<organism evidence="19 20">
    <name type="scientific">Tilletiaria anomala (strain ATCC 24038 / CBS 436.72 / UBC 951)</name>
    <dbReference type="NCBI Taxonomy" id="1037660"/>
    <lineage>
        <taxon>Eukaryota</taxon>
        <taxon>Fungi</taxon>
        <taxon>Dikarya</taxon>
        <taxon>Basidiomycota</taxon>
        <taxon>Ustilaginomycotina</taxon>
        <taxon>Exobasidiomycetes</taxon>
        <taxon>Georgefischeriales</taxon>
        <taxon>Tilletiariaceae</taxon>
        <taxon>Tilletiaria</taxon>
    </lineage>
</organism>
<dbReference type="STRING" id="1037660.A0A066WFR6"/>
<gene>
    <name evidence="19" type="ORF">K437DRAFT_213016</name>
</gene>
<evidence type="ECO:0000256" key="16">
    <source>
        <dbReference type="ARBA" id="ARBA00023209"/>
    </source>
</evidence>
<dbReference type="EC" id="2.7.7.41" evidence="6"/>
<evidence type="ECO:0000256" key="12">
    <source>
        <dbReference type="ARBA" id="ARBA00022842"/>
    </source>
</evidence>
<comment type="caution">
    <text evidence="19">The sequence shown here is derived from an EMBL/GenBank/DDBJ whole genome shotgun (WGS) entry which is preliminary data.</text>
</comment>
<dbReference type="InParanoid" id="A0A066WFR6"/>
<evidence type="ECO:0000256" key="3">
    <source>
        <dbReference type="ARBA" id="ARBA00005119"/>
    </source>
</evidence>
<evidence type="ECO:0000256" key="8">
    <source>
        <dbReference type="ARBA" id="ARBA00022516"/>
    </source>
</evidence>
<dbReference type="OrthoDB" id="341477at2759"/>
<evidence type="ECO:0000256" key="1">
    <source>
        <dbReference type="ARBA" id="ARBA00001946"/>
    </source>
</evidence>
<dbReference type="UniPathway" id="UPA00557">
    <property type="reaction ID" value="UER00614"/>
</dbReference>
<dbReference type="EMBL" id="JMSN01000020">
    <property type="protein sequence ID" value="KDN49904.1"/>
    <property type="molecule type" value="Genomic_DNA"/>
</dbReference>
<dbReference type="FunCoup" id="A0A066WFR6">
    <property type="interactions" value="383"/>
</dbReference>
<dbReference type="Proteomes" id="UP000027361">
    <property type="component" value="Unassembled WGS sequence"/>
</dbReference>
<evidence type="ECO:0000256" key="18">
    <source>
        <dbReference type="ARBA" id="ARBA00029893"/>
    </source>
</evidence>
<dbReference type="InterPro" id="IPR015222">
    <property type="entry name" value="Tam41"/>
</dbReference>
<evidence type="ECO:0000313" key="19">
    <source>
        <dbReference type="EMBL" id="KDN49904.1"/>
    </source>
</evidence>
<evidence type="ECO:0000256" key="9">
    <source>
        <dbReference type="ARBA" id="ARBA00022679"/>
    </source>
</evidence>
<feature type="non-terminal residue" evidence="19">
    <location>
        <position position="378"/>
    </location>
</feature>
<name>A0A066WFR6_TILAU</name>
<keyword evidence="13" id="KW-0443">Lipid metabolism</keyword>
<evidence type="ECO:0000313" key="20">
    <source>
        <dbReference type="Proteomes" id="UP000027361"/>
    </source>
</evidence>
<comment type="cofactor">
    <cofactor evidence="1">
        <name>Mg(2+)</name>
        <dbReference type="ChEBI" id="CHEBI:18420"/>
    </cofactor>
</comment>
<evidence type="ECO:0000256" key="11">
    <source>
        <dbReference type="ARBA" id="ARBA00022792"/>
    </source>
</evidence>
<keyword evidence="11" id="KW-0999">Mitochondrion inner membrane</keyword>
<protein>
    <recommendedName>
        <fullName evidence="7">Phosphatidate cytidylyltransferase, mitochondrial</fullName>
        <ecNumber evidence="6">2.7.7.41</ecNumber>
    </recommendedName>
    <alternativeName>
        <fullName evidence="18">CDP-diacylglycerol synthase</fullName>
    </alternativeName>
</protein>
<dbReference type="PIRSF" id="PIRSF028840">
    <property type="entry name" value="Mmp37"/>
    <property type="match status" value="1"/>
</dbReference>
<feature type="non-terminal residue" evidence="19">
    <location>
        <position position="1"/>
    </location>
</feature>
<proteinExistence type="inferred from homology"/>
<comment type="similarity">
    <text evidence="5">Belongs to the TAM41 family.</text>
</comment>
<sequence length="378" mass="42324">SFPAHFGVNQMVPVPETIQKRLQCIISYFDSPSLPIRFAFAYGSGVFSQETSGPEHFKPPISKKGGKKMIDLIFAVQHPAHWHAVNMNLHKSHYSVLARMGGSVVLAWVQRLGAGIWYHPYVTMGDELVKYGVMDVDTLCKDLIDWDTLYVSGRMHKPVALITTDARVRLAQQVNLTSALRIALLLLPERFTEVELYTRIASLSYTGDFRMSVPGGENANKVRNIVIGQREEFRRLYGGLMRSLGTLALEEIQSGHFIIVQDASPKTKVDYAMRMPQRLRELVQQHYLSHPNTHEAFARFSLSRKDDTLHRKPDDTAALEGDLTDFWGAVVAQPDFEKVLLTNIGSIVRGPAWGQSIKGVYTAGLGRTGKYVLAKVGK</sequence>
<comment type="pathway">
    <text evidence="4">Lipid metabolism.</text>
</comment>
<dbReference type="PANTHER" id="PTHR13619:SF0">
    <property type="entry name" value="PHOSPHATIDATE CYTIDYLYLTRANSFERASE, MITOCHONDRIAL"/>
    <property type="match status" value="1"/>
</dbReference>
<dbReference type="PANTHER" id="PTHR13619">
    <property type="entry name" value="PHOSPHATIDATE CYTIDYLYLTRANSFERASE, MITOCHONDRIAL"/>
    <property type="match status" value="1"/>
</dbReference>
<evidence type="ECO:0000256" key="7">
    <source>
        <dbReference type="ARBA" id="ARBA00018337"/>
    </source>
</evidence>
<reference evidence="19 20" key="1">
    <citation type="submission" date="2014-05" db="EMBL/GenBank/DDBJ databases">
        <title>Draft genome sequence of a rare smut relative, Tilletiaria anomala UBC 951.</title>
        <authorList>
            <consortium name="DOE Joint Genome Institute"/>
            <person name="Toome M."/>
            <person name="Kuo A."/>
            <person name="Henrissat B."/>
            <person name="Lipzen A."/>
            <person name="Tritt A."/>
            <person name="Yoshinaga Y."/>
            <person name="Zane M."/>
            <person name="Barry K."/>
            <person name="Grigoriev I.V."/>
            <person name="Spatafora J.W."/>
            <person name="Aimea M.C."/>
        </authorList>
    </citation>
    <scope>NUCLEOTIDE SEQUENCE [LARGE SCALE GENOMIC DNA]</scope>
    <source>
        <strain evidence="19 20">UBC 951</strain>
    </source>
</reference>
<accession>A0A066WFR6</accession>
<keyword evidence="10" id="KW-0548">Nucleotidyltransferase</keyword>
<evidence type="ECO:0000256" key="5">
    <source>
        <dbReference type="ARBA" id="ARBA00005458"/>
    </source>
</evidence>